<reference evidence="2" key="1">
    <citation type="journal article" date="2019" name="Sci. Rep.">
        <title>Draft genome of Tanacetum cinerariifolium, the natural source of mosquito coil.</title>
        <authorList>
            <person name="Yamashiro T."/>
            <person name="Shiraishi A."/>
            <person name="Satake H."/>
            <person name="Nakayama K."/>
        </authorList>
    </citation>
    <scope>NUCLEOTIDE SEQUENCE</scope>
</reference>
<dbReference type="EMBL" id="BKCJ010000024">
    <property type="protein sequence ID" value="GEU28828.1"/>
    <property type="molecule type" value="Genomic_DNA"/>
</dbReference>
<dbReference type="SUPFAM" id="SSF48371">
    <property type="entry name" value="ARM repeat"/>
    <property type="match status" value="1"/>
</dbReference>
<name>A0A699GJG1_TANCI</name>
<protein>
    <submittedName>
        <fullName evidence="2">Uncharacterized protein</fullName>
    </submittedName>
</protein>
<feature type="region of interest" description="Disordered" evidence="1">
    <location>
        <begin position="293"/>
        <end position="312"/>
    </location>
</feature>
<feature type="compositionally biased region" description="Basic and acidic residues" evidence="1">
    <location>
        <begin position="668"/>
        <end position="693"/>
    </location>
</feature>
<feature type="compositionally biased region" description="Acidic residues" evidence="1">
    <location>
        <begin position="414"/>
        <end position="424"/>
    </location>
</feature>
<evidence type="ECO:0000256" key="1">
    <source>
        <dbReference type="SAM" id="MobiDB-lite"/>
    </source>
</evidence>
<proteinExistence type="predicted"/>
<feature type="region of interest" description="Disordered" evidence="1">
    <location>
        <begin position="265"/>
        <end position="284"/>
    </location>
</feature>
<accession>A0A699GJG1</accession>
<feature type="compositionally biased region" description="Acidic residues" evidence="1">
    <location>
        <begin position="352"/>
        <end position="404"/>
    </location>
</feature>
<gene>
    <name evidence="2" type="ORF">Tci_000806</name>
</gene>
<feature type="compositionally biased region" description="Acidic residues" evidence="1">
    <location>
        <begin position="452"/>
        <end position="462"/>
    </location>
</feature>
<feature type="region of interest" description="Disordered" evidence="1">
    <location>
        <begin position="644"/>
        <end position="693"/>
    </location>
</feature>
<dbReference type="InterPro" id="IPR016024">
    <property type="entry name" value="ARM-type_fold"/>
</dbReference>
<feature type="compositionally biased region" description="Polar residues" evidence="1">
    <location>
        <begin position="272"/>
        <end position="282"/>
    </location>
</feature>
<feature type="region of interest" description="Disordered" evidence="1">
    <location>
        <begin position="339"/>
        <end position="462"/>
    </location>
</feature>
<dbReference type="AlphaFoldDB" id="A0A699GJG1"/>
<organism evidence="2">
    <name type="scientific">Tanacetum cinerariifolium</name>
    <name type="common">Dalmatian daisy</name>
    <name type="synonym">Chrysanthemum cinerariifolium</name>
    <dbReference type="NCBI Taxonomy" id="118510"/>
    <lineage>
        <taxon>Eukaryota</taxon>
        <taxon>Viridiplantae</taxon>
        <taxon>Streptophyta</taxon>
        <taxon>Embryophyta</taxon>
        <taxon>Tracheophyta</taxon>
        <taxon>Spermatophyta</taxon>
        <taxon>Magnoliopsida</taxon>
        <taxon>eudicotyledons</taxon>
        <taxon>Gunneridae</taxon>
        <taxon>Pentapetalae</taxon>
        <taxon>asterids</taxon>
        <taxon>campanulids</taxon>
        <taxon>Asterales</taxon>
        <taxon>Asteraceae</taxon>
        <taxon>Asteroideae</taxon>
        <taxon>Anthemideae</taxon>
        <taxon>Anthemidinae</taxon>
        <taxon>Tanacetum</taxon>
    </lineage>
</organism>
<sequence>MDITIDQQVALDKALVPHASRLRIGKSNFCLRSDIKSKESTLQVVYDVLKLTPFSKAFLVTADVLKIYMQEFWATAIVHHHSIRLKMNNKKRIMNLEYFREMLQICPRIPNQQFNELPLEEEILAFLRELGHSREIKMITDVNINKLYQPWRSFAAIINKCLSGFVYQVEHKDAKKSNEMYYPRFKKVIVNFFMTKDQSILRKNKVNWHFAMDDHMFTTIKLVSRHQNTQQYGAILPVELTNEAIRNSESCKEYYAIASGAEPPKTKASVMKKQSSSDTTMPPLTAIGKRLKTSAKVGQHAKEKQPAKSSNAKGLTVLSEFALTEAEHIKLATKRSLTQTHISHDSGSGADEGTDEDDDDDEEKISEHDNDVDDQSNDDQDDDDDQDDQDDDDDEQTDSDNDGDDFVHPKFSTYDEEDKDEESFDPIVQTPSQVENTDDEDNDEDSHGMNVEGDEGANEEDEANELYRDVKINLEGQQQSSSVSSRFVSNMLNSSPNTGIDFIFESTLRVDVPVMTIAELPLLSAITLPPPYIPIISHKIIKEQVKEQVKVQVSKILPKIEKTVNEQLEAEVLTRSSNSSKTSHAVAADLSELELKKILIDKMESNTSIHKSDEQKNLYKALVDTYECDKLILDTYEDTVTLQRRRDDEDKDEEPSAGSNRGSKRRRAEKEPESTSAPKEKTSKTSDKSTCKY</sequence>
<evidence type="ECO:0000313" key="2">
    <source>
        <dbReference type="EMBL" id="GEU28828.1"/>
    </source>
</evidence>
<comment type="caution">
    <text evidence="2">The sequence shown here is derived from an EMBL/GenBank/DDBJ whole genome shotgun (WGS) entry which is preliminary data.</text>
</comment>